<keyword evidence="1" id="KW-1133">Transmembrane helix</keyword>
<evidence type="ECO:0008006" key="4">
    <source>
        <dbReference type="Google" id="ProtNLM"/>
    </source>
</evidence>
<name>A0A2R6BTH0_9ARCH</name>
<feature type="transmembrane region" description="Helical" evidence="1">
    <location>
        <begin position="171"/>
        <end position="190"/>
    </location>
</feature>
<protein>
    <recommendedName>
        <fullName evidence="4">ABC-2 type transporter domain-containing protein</fullName>
    </recommendedName>
</protein>
<evidence type="ECO:0000313" key="2">
    <source>
        <dbReference type="EMBL" id="PSO01934.1"/>
    </source>
</evidence>
<feature type="transmembrane region" description="Helical" evidence="1">
    <location>
        <begin position="96"/>
        <end position="124"/>
    </location>
</feature>
<proteinExistence type="predicted"/>
<feature type="transmembrane region" description="Helical" evidence="1">
    <location>
        <begin position="202"/>
        <end position="222"/>
    </location>
</feature>
<keyword evidence="1" id="KW-0472">Membrane</keyword>
<dbReference type="AlphaFoldDB" id="A0A2R6BTH0"/>
<comment type="caution">
    <text evidence="2">The sequence shown here is derived from an EMBL/GenBank/DDBJ whole genome shotgun (WGS) entry which is preliminary data.</text>
</comment>
<feature type="transmembrane region" description="Helical" evidence="1">
    <location>
        <begin position="234"/>
        <end position="255"/>
    </location>
</feature>
<keyword evidence="1" id="KW-0812">Transmembrane</keyword>
<organism evidence="2 3">
    <name type="scientific">Candidatus Marsarchaeota G2 archaeon ECH_B_SAG-E12</name>
    <dbReference type="NCBI Taxonomy" id="1978164"/>
    <lineage>
        <taxon>Archaea</taxon>
        <taxon>Candidatus Marsarchaeota</taxon>
        <taxon>Candidatus Marsarchaeota group 2</taxon>
    </lineage>
</organism>
<evidence type="ECO:0000313" key="3">
    <source>
        <dbReference type="Proteomes" id="UP000240925"/>
    </source>
</evidence>
<reference evidence="2 3" key="1">
    <citation type="submission" date="2017-04" db="EMBL/GenBank/DDBJ databases">
        <title>Novel microbial lineages endemic to geothermal iron-oxide mats fill important gaps in the evolutionary history of Archaea.</title>
        <authorList>
            <person name="Jay Z.J."/>
            <person name="Beam J.P."/>
            <person name="Dlakic M."/>
            <person name="Rusch D.B."/>
            <person name="Kozubal M.A."/>
            <person name="Inskeep W.P."/>
        </authorList>
    </citation>
    <scope>NUCLEOTIDE SEQUENCE [LARGE SCALE GENOMIC DNA]</scope>
    <source>
        <strain evidence="2">ECH_B_SAG-E12</strain>
    </source>
</reference>
<gene>
    <name evidence="2" type="ORF">B9Q10_01825</name>
</gene>
<feature type="transmembrane region" description="Helical" evidence="1">
    <location>
        <begin position="56"/>
        <end position="76"/>
    </location>
</feature>
<evidence type="ECO:0000256" key="1">
    <source>
        <dbReference type="SAM" id="Phobius"/>
    </source>
</evidence>
<accession>A0A2R6BTH0</accession>
<sequence length="268" mass="29768">MLFTRFARSLLKNRPLWGWGVLFMVFYLLLGAFVFSSSLPKLPNQAIVGYTSSWYAVINLYTLASLAISLSFSLIFSTHSLAYSFRFTRLTPKKYFANFVLSSAIVGLVLSVLIVAATYTLFSYRFQINIPPAKPLLVIAVAAFSSVFMCAFATLLVLVLINYLGLKNQSFVSFIPLILGFGFGFSQLFTSLPKALLYASPYSAIVGLLYSGYSGFPVLIILTNPSSATLDSYYLALSLVTWTFALLLIDAYLLGRIKPRSVEEMRQL</sequence>
<dbReference type="EMBL" id="NEXL01000039">
    <property type="protein sequence ID" value="PSO01934.1"/>
    <property type="molecule type" value="Genomic_DNA"/>
</dbReference>
<feature type="transmembrane region" description="Helical" evidence="1">
    <location>
        <begin position="16"/>
        <end position="35"/>
    </location>
</feature>
<feature type="transmembrane region" description="Helical" evidence="1">
    <location>
        <begin position="136"/>
        <end position="165"/>
    </location>
</feature>
<dbReference type="Proteomes" id="UP000240925">
    <property type="component" value="Unassembled WGS sequence"/>
</dbReference>